<evidence type="ECO:0000313" key="1">
    <source>
        <dbReference type="EMBL" id="ARP17812.1"/>
    </source>
</evidence>
<organism evidence="1">
    <name type="scientific">Vibrio alginolyticus</name>
    <dbReference type="NCBI Taxonomy" id="663"/>
    <lineage>
        <taxon>Bacteria</taxon>
        <taxon>Pseudomonadati</taxon>
        <taxon>Pseudomonadota</taxon>
        <taxon>Gammaproteobacteria</taxon>
        <taxon>Vibrionales</taxon>
        <taxon>Vibrionaceae</taxon>
        <taxon>Vibrio</taxon>
    </lineage>
</organism>
<proteinExistence type="predicted"/>
<accession>A0A1W6W428</accession>
<evidence type="ECO:0008006" key="2">
    <source>
        <dbReference type="Google" id="ProtNLM"/>
    </source>
</evidence>
<sequence>MNKNYYLLFLAALLAGCGGGGDSKPNNTKTPTTVTKQNRPQLKVEDTVLKFEGVGTVTEAKLSNVHGSVSYQVIDSNPPNVVKINDSGILQILRPGTATILATDSSSAYESSEARFSVTVERGINTELSVSDLNFNAIESEGKALIVRGQKGELSYEVESGHNLIRVDENGSVYSLGSVGQASVLITDSGNDFYLPKQVRATVKLHAVAPGQLQFALLEDEYREGLTLEPVRLDKAQTQRISYKIINSVPDSKVAELLDPETGLLLVHNVGRLTVEATATYSDAFLDKQQTAQFFVDIKQGKRQEISAADIVTTYEEGGRIFPKVTNAYGDYELRIIRGEDVVAKTENGEALLIKGVGAAEVEIYEHDMRNYPASKTRFDLEVNRAPHPVIKDIEMPLTYQPNLSIPLAFKGQKGNVNLVSSLPNGLRMTDGKLEVVTAGEYDLKFEDDGGEFYQPIQFNVVIKVAKAEGQPMATHDYDVVYSNKYSFDLHRDFGLSADEQIEIVDNTAPDVVGGFSEGRLHVYKAGKATLTVRRKESANYTVGPDQKVYVTILSAPSRIEVQSDVEEIWKVGQTFVAPKISGTVGEVTYRFADNAATDVVSLSSQTGAMQILNAGSTKIIVSDAGDDKVDPGESSFSVTIKQGTNPVSVTYPTVELSAGSVISPVMSGGTAKASYRLINQKDPVVELVSPDTGRLKILHAGEYQVEVTLTGRNYKAKTIVVNGTINKANHPGLSASTMKVEFEPFKKVKLDFGTPIGNRSYQISSSTIKGVASLDVDKEELTLLDLPPVKRRWISLDVSEGESRDYKALESKKVQLYLSFADEGVADQYTLLETEQTVLFSTLNAREFSNLEESEFGLMNVRSVREPTDEELKLYGKGKIALLAFKPVGNDDQTLIKGAWVHLARFDGCTSELFEDDLKPFEAIDYDDPGYCTNGSTIRMTRFLVIDDSKMEKVEYELVAPVITYRRGVREFLATNKGGFYADPNVIYGKGEYGYPKSLYEWSVVNMKYQPN</sequence>
<name>A0A1W6W428_VIBAL</name>
<dbReference type="EMBL" id="CP017902">
    <property type="protein sequence ID" value="ARP17812.1"/>
    <property type="molecule type" value="Genomic_DNA"/>
</dbReference>
<gene>
    <name evidence="1" type="ORF">K05K4_09710</name>
</gene>
<dbReference type="PROSITE" id="PS51257">
    <property type="entry name" value="PROKAR_LIPOPROTEIN"/>
    <property type="match status" value="1"/>
</dbReference>
<dbReference type="RefSeq" id="WP_086046597.1">
    <property type="nucleotide sequence ID" value="NZ_CP017889.1"/>
</dbReference>
<protein>
    <recommendedName>
        <fullName evidence="2">D-Tyr-tRNAtyr deacylase</fullName>
    </recommendedName>
</protein>
<dbReference type="AlphaFoldDB" id="A0A1W6W428"/>
<dbReference type="Gene3D" id="2.60.40.1080">
    <property type="match status" value="1"/>
</dbReference>
<reference evidence="1" key="1">
    <citation type="submission" date="2016-10" db="EMBL/GenBank/DDBJ databases">
        <title>The High Quality Genome of Vibrio alginolyticus K01M1.</title>
        <authorList>
            <person name="Wendling C."/>
            <person name="Chibani C.M."/>
            <person name="Hertel R."/>
            <person name="Sproer C."/>
            <person name="Bunk B."/>
            <person name="Overmann J."/>
            <person name="Roth O."/>
            <person name="Liesegang H."/>
        </authorList>
    </citation>
    <scope>NUCLEOTIDE SEQUENCE</scope>
    <source>
        <strain evidence="1">K05K4</strain>
    </source>
</reference>